<dbReference type="AlphaFoldDB" id="A0AAV7R0P4"/>
<organism evidence="2 3">
    <name type="scientific">Pleurodeles waltl</name>
    <name type="common">Iberian ribbed newt</name>
    <dbReference type="NCBI Taxonomy" id="8319"/>
    <lineage>
        <taxon>Eukaryota</taxon>
        <taxon>Metazoa</taxon>
        <taxon>Chordata</taxon>
        <taxon>Craniata</taxon>
        <taxon>Vertebrata</taxon>
        <taxon>Euteleostomi</taxon>
        <taxon>Amphibia</taxon>
        <taxon>Batrachia</taxon>
        <taxon>Caudata</taxon>
        <taxon>Salamandroidea</taxon>
        <taxon>Salamandridae</taxon>
        <taxon>Pleurodelinae</taxon>
        <taxon>Pleurodeles</taxon>
    </lineage>
</organism>
<reference evidence="2" key="1">
    <citation type="journal article" date="2022" name="bioRxiv">
        <title>Sequencing and chromosome-scale assembly of the giantPleurodeles waltlgenome.</title>
        <authorList>
            <person name="Brown T."/>
            <person name="Elewa A."/>
            <person name="Iarovenko S."/>
            <person name="Subramanian E."/>
            <person name="Araus A.J."/>
            <person name="Petzold A."/>
            <person name="Susuki M."/>
            <person name="Suzuki K.-i.T."/>
            <person name="Hayashi T."/>
            <person name="Toyoda A."/>
            <person name="Oliveira C."/>
            <person name="Osipova E."/>
            <person name="Leigh N.D."/>
            <person name="Simon A."/>
            <person name="Yun M.H."/>
        </authorList>
    </citation>
    <scope>NUCLEOTIDE SEQUENCE</scope>
    <source>
        <strain evidence="2">20211129_DDA</strain>
        <tissue evidence="2">Liver</tissue>
    </source>
</reference>
<proteinExistence type="predicted"/>
<sequence length="70" mass="7663">MESVRPGEPRWRAPLPSRSRSNSRLRGRVRPARSQGHLCTYLGSSSGVEAQDSGLQLPIRPSGRRAVSPP</sequence>
<name>A0AAV7R0P4_PLEWA</name>
<evidence type="ECO:0000256" key="1">
    <source>
        <dbReference type="SAM" id="MobiDB-lite"/>
    </source>
</evidence>
<accession>A0AAV7R0P4</accession>
<feature type="region of interest" description="Disordered" evidence="1">
    <location>
        <begin position="1"/>
        <end position="70"/>
    </location>
</feature>
<dbReference type="EMBL" id="JANPWB010000010">
    <property type="protein sequence ID" value="KAJ1144303.1"/>
    <property type="molecule type" value="Genomic_DNA"/>
</dbReference>
<feature type="compositionally biased region" description="Basic residues" evidence="1">
    <location>
        <begin position="21"/>
        <end position="31"/>
    </location>
</feature>
<evidence type="ECO:0000313" key="2">
    <source>
        <dbReference type="EMBL" id="KAJ1144303.1"/>
    </source>
</evidence>
<keyword evidence="3" id="KW-1185">Reference proteome</keyword>
<feature type="compositionally biased region" description="Basic and acidic residues" evidence="1">
    <location>
        <begin position="1"/>
        <end position="11"/>
    </location>
</feature>
<evidence type="ECO:0000313" key="3">
    <source>
        <dbReference type="Proteomes" id="UP001066276"/>
    </source>
</evidence>
<comment type="caution">
    <text evidence="2">The sequence shown here is derived from an EMBL/GenBank/DDBJ whole genome shotgun (WGS) entry which is preliminary data.</text>
</comment>
<gene>
    <name evidence="2" type="ORF">NDU88_010603</name>
</gene>
<protein>
    <submittedName>
        <fullName evidence="2">Uncharacterized protein</fullName>
    </submittedName>
</protein>
<dbReference type="Proteomes" id="UP001066276">
    <property type="component" value="Chromosome 6"/>
</dbReference>